<dbReference type="AlphaFoldDB" id="A0A9N8ZWV9"/>
<accession>A0A9N8ZWV9</accession>
<dbReference type="PANTHER" id="PTHR23257">
    <property type="entry name" value="SERINE-THREONINE PROTEIN KINASE"/>
    <property type="match status" value="1"/>
</dbReference>
<comment type="caution">
    <text evidence="2">The sequence shown here is derived from an EMBL/GenBank/DDBJ whole genome shotgun (WGS) entry which is preliminary data.</text>
</comment>
<dbReference type="PROSITE" id="PS50011">
    <property type="entry name" value="PROTEIN_KINASE_DOM"/>
    <property type="match status" value="1"/>
</dbReference>
<dbReference type="GO" id="GO:0004672">
    <property type="term" value="F:protein kinase activity"/>
    <property type="evidence" value="ECO:0007669"/>
    <property type="project" value="InterPro"/>
</dbReference>
<dbReference type="GO" id="GO:0005524">
    <property type="term" value="F:ATP binding"/>
    <property type="evidence" value="ECO:0007669"/>
    <property type="project" value="InterPro"/>
</dbReference>
<keyword evidence="3" id="KW-1185">Reference proteome</keyword>
<reference evidence="2" key="1">
    <citation type="submission" date="2021-06" db="EMBL/GenBank/DDBJ databases">
        <authorList>
            <person name="Kallberg Y."/>
            <person name="Tangrot J."/>
            <person name="Rosling A."/>
        </authorList>
    </citation>
    <scope>NUCLEOTIDE SEQUENCE</scope>
    <source>
        <strain evidence="2">FL966</strain>
    </source>
</reference>
<dbReference type="OrthoDB" id="2437857at2759"/>
<protein>
    <submittedName>
        <fullName evidence="2">2139_t:CDS:1</fullName>
    </submittedName>
</protein>
<evidence type="ECO:0000313" key="3">
    <source>
        <dbReference type="Proteomes" id="UP000789759"/>
    </source>
</evidence>
<dbReference type="SUPFAM" id="SSF56112">
    <property type="entry name" value="Protein kinase-like (PK-like)"/>
    <property type="match status" value="1"/>
</dbReference>
<name>A0A9N8ZWV9_9GLOM</name>
<dbReference type="InterPro" id="IPR001245">
    <property type="entry name" value="Ser-Thr/Tyr_kinase_cat_dom"/>
</dbReference>
<feature type="domain" description="Protein kinase" evidence="1">
    <location>
        <begin position="67"/>
        <end position="367"/>
    </location>
</feature>
<dbReference type="InterPro" id="IPR050167">
    <property type="entry name" value="Ser_Thr_protein_kinase"/>
</dbReference>
<proteinExistence type="predicted"/>
<dbReference type="InterPro" id="IPR000719">
    <property type="entry name" value="Prot_kinase_dom"/>
</dbReference>
<dbReference type="Pfam" id="PF07714">
    <property type="entry name" value="PK_Tyr_Ser-Thr"/>
    <property type="match status" value="1"/>
</dbReference>
<dbReference type="Proteomes" id="UP000789759">
    <property type="component" value="Unassembled WGS sequence"/>
</dbReference>
<dbReference type="GO" id="GO:0005737">
    <property type="term" value="C:cytoplasm"/>
    <property type="evidence" value="ECO:0007669"/>
    <property type="project" value="TreeGrafter"/>
</dbReference>
<evidence type="ECO:0000313" key="2">
    <source>
        <dbReference type="EMBL" id="CAG8509856.1"/>
    </source>
</evidence>
<dbReference type="EMBL" id="CAJVQA010001303">
    <property type="protein sequence ID" value="CAG8509856.1"/>
    <property type="molecule type" value="Genomic_DNA"/>
</dbReference>
<dbReference type="InterPro" id="IPR011009">
    <property type="entry name" value="Kinase-like_dom_sf"/>
</dbReference>
<organism evidence="2 3">
    <name type="scientific">Cetraspora pellucida</name>
    <dbReference type="NCBI Taxonomy" id="1433469"/>
    <lineage>
        <taxon>Eukaryota</taxon>
        <taxon>Fungi</taxon>
        <taxon>Fungi incertae sedis</taxon>
        <taxon>Mucoromycota</taxon>
        <taxon>Glomeromycotina</taxon>
        <taxon>Glomeromycetes</taxon>
        <taxon>Diversisporales</taxon>
        <taxon>Gigasporaceae</taxon>
        <taxon>Cetraspora</taxon>
    </lineage>
</organism>
<dbReference type="Gene3D" id="1.10.510.10">
    <property type="entry name" value="Transferase(Phosphotransferase) domain 1"/>
    <property type="match status" value="1"/>
</dbReference>
<dbReference type="GO" id="GO:0007165">
    <property type="term" value="P:signal transduction"/>
    <property type="evidence" value="ECO:0007669"/>
    <property type="project" value="TreeGrafter"/>
</dbReference>
<sequence length="399" mass="46345">MIQTLRKCPECRKENCVYCDVCNPKHWEKNFRKWESGDFNIDEIIKDTQLHAKKQCKIIEWIEFSNFKEIEYIADGGYGKVYKAIWKDGPIENYEPWDTIKGKWRRKANTTVAIKILKVANGMTSLELSNEIKCNLKHNSLFINRVYGVTKEPSTQEYAVVTQFQEYGNLRDLVRKNHGQLSWSKCINILRTICNGLSAIHAQNYLHKDFHSGNILINRNYKTSIADFGQCRVTEESQNKENVIGVLPYVAPEVLFGGPFTKAADVYGFGIIMWELLSGELPFSDKKHGTQLAIEIYYSQLRPVIPDYVPKQCEYPRYNPNLLKSEIEKEFSIEKEEEWKNQLAKLANSSMPLKKTYQSYTSKHLDFTKILSQHLQSSKYTFDSAQQNLDLADFEPEVQ</sequence>
<evidence type="ECO:0000259" key="1">
    <source>
        <dbReference type="PROSITE" id="PS50011"/>
    </source>
</evidence>
<gene>
    <name evidence="2" type="ORF">CPELLU_LOCUS2863</name>
</gene>